<reference evidence="1 2" key="1">
    <citation type="journal article" date="2016" name="BMC Genomics">
        <title>Comparative genomics reveals Cyclospora cayetanensis possesses coccidia-like metabolism and invasion components but unique surface antigens.</title>
        <authorList>
            <person name="Liu S."/>
            <person name="Wang L."/>
            <person name="Zheng H."/>
            <person name="Xu Z."/>
            <person name="Roellig D.M."/>
            <person name="Li N."/>
            <person name="Frace M.A."/>
            <person name="Tang K."/>
            <person name="Arrowood M.J."/>
            <person name="Moss D.M."/>
            <person name="Zhang L."/>
            <person name="Feng Y."/>
            <person name="Xiao L."/>
        </authorList>
    </citation>
    <scope>NUCLEOTIDE SEQUENCE [LARGE SCALE GENOMIC DNA]</scope>
    <source>
        <strain evidence="1 2">CHN_HEN01</strain>
    </source>
</reference>
<dbReference type="VEuPathDB" id="ToxoDB:LOC34621438"/>
<sequence length="135" mass="14702">MAGLGISGPGGSAPIASQSTFACLPVGYRAMPSLPLRSWRYFAALLQTRAYDIAGLDAIKKLLRCLCTALCKLHSQEPSLELLGAVLSACRIRLDDGGRPRLGEFDTCRALVFLLYVRPLPLHSITRIIQICCLR</sequence>
<name>A0A1D3CRE6_9EIME</name>
<organism evidence="1 2">
    <name type="scientific">Cyclospora cayetanensis</name>
    <dbReference type="NCBI Taxonomy" id="88456"/>
    <lineage>
        <taxon>Eukaryota</taxon>
        <taxon>Sar</taxon>
        <taxon>Alveolata</taxon>
        <taxon>Apicomplexa</taxon>
        <taxon>Conoidasida</taxon>
        <taxon>Coccidia</taxon>
        <taxon>Eucoccidiorida</taxon>
        <taxon>Eimeriorina</taxon>
        <taxon>Eimeriidae</taxon>
        <taxon>Cyclospora</taxon>
    </lineage>
</organism>
<gene>
    <name evidence="1" type="ORF">cyc_01321</name>
</gene>
<evidence type="ECO:0000313" key="2">
    <source>
        <dbReference type="Proteomes" id="UP000095192"/>
    </source>
</evidence>
<dbReference type="Proteomes" id="UP000095192">
    <property type="component" value="Unassembled WGS sequence"/>
</dbReference>
<dbReference type="EMBL" id="JROU02002244">
    <property type="protein sequence ID" value="OEH73775.1"/>
    <property type="molecule type" value="Genomic_DNA"/>
</dbReference>
<accession>A0A1D3CRE6</accession>
<evidence type="ECO:0000313" key="1">
    <source>
        <dbReference type="EMBL" id="OEH73775.1"/>
    </source>
</evidence>
<keyword evidence="2" id="KW-1185">Reference proteome</keyword>
<comment type="caution">
    <text evidence="1">The sequence shown here is derived from an EMBL/GenBank/DDBJ whole genome shotgun (WGS) entry which is preliminary data.</text>
</comment>
<proteinExistence type="predicted"/>
<dbReference type="AlphaFoldDB" id="A0A1D3CRE6"/>
<dbReference type="InParanoid" id="A0A1D3CRE6"/>
<dbReference type="VEuPathDB" id="ToxoDB:cyc_01321"/>
<protein>
    <submittedName>
        <fullName evidence="1">Uncharacterized protein</fullName>
    </submittedName>
</protein>